<name>A0A023PJY5_CERBT</name>
<protein>
    <submittedName>
        <fullName evidence="1">Zinc-type alcohol dehydrogenase superfamily</fullName>
    </submittedName>
</protein>
<proteinExistence type="predicted"/>
<evidence type="ECO:0000313" key="1">
    <source>
        <dbReference type="EMBL" id="AHX24195.1"/>
    </source>
</evidence>
<dbReference type="EMBL" id="KC960688">
    <property type="protein sequence ID" value="AHX24195.1"/>
    <property type="molecule type" value="Genomic_DNA"/>
</dbReference>
<reference evidence="1" key="1">
    <citation type="journal article" date="2014" name="Fungal Genet. Biol.">
        <title>The heterothallic sugarbeet pathogen Cercospora beticola contains exon fragments of both MAT genes that are homogenized by concerted evolution.</title>
        <authorList>
            <person name="Bolton M.D."/>
            <person name="de Jonge R."/>
            <person name="Inderbitzin P."/>
            <person name="Liu Z."/>
            <person name="Birla K."/>
            <person name="Van de Peer Y."/>
            <person name="Subbarao K.V."/>
            <person name="Thomma B.P."/>
            <person name="Secor G.A."/>
        </authorList>
    </citation>
    <scope>NUCLEOTIDE SEQUENCE</scope>
</reference>
<dbReference type="Gene3D" id="3.90.180.10">
    <property type="entry name" value="Medium-chain alcohol dehydrogenases, catalytic domain"/>
    <property type="match status" value="1"/>
</dbReference>
<sequence>MAEVQTKNIETLAYVVHDAGEDFKLENVVLDAMQPNELLVDMQYSGIFLTFRPGTRLHLFGVRPDGSTAASLKDTGASLRNHFFGQSSFAKVNFVQDTCVVKVPEDVPDENIPFLAAMGCGKKRQQRIQIIAHADH</sequence>
<dbReference type="InterPro" id="IPR011032">
    <property type="entry name" value="GroES-like_sf"/>
</dbReference>
<dbReference type="AlphaFoldDB" id="A0A023PJY5"/>
<accession>A0A023PJY5</accession>
<dbReference type="SUPFAM" id="SSF50129">
    <property type="entry name" value="GroES-like"/>
    <property type="match status" value="1"/>
</dbReference>
<organism evidence="1">
    <name type="scientific">Cercospora beticola</name>
    <name type="common">Sugarbeet leaf spot fungus</name>
    <dbReference type="NCBI Taxonomy" id="122368"/>
    <lineage>
        <taxon>Eukaryota</taxon>
        <taxon>Fungi</taxon>
        <taxon>Dikarya</taxon>
        <taxon>Ascomycota</taxon>
        <taxon>Pezizomycotina</taxon>
        <taxon>Dothideomycetes</taxon>
        <taxon>Dothideomycetidae</taxon>
        <taxon>Mycosphaerellales</taxon>
        <taxon>Mycosphaerellaceae</taxon>
        <taxon>Cercospora</taxon>
    </lineage>
</organism>